<proteinExistence type="predicted"/>
<dbReference type="EMBL" id="CAJOBI010011125">
    <property type="protein sequence ID" value="CAF4157803.1"/>
    <property type="molecule type" value="Genomic_DNA"/>
</dbReference>
<name>A0A8S2RDG7_9BILA</name>
<dbReference type="AlphaFoldDB" id="A0A8S2RDG7"/>
<reference evidence="1" key="1">
    <citation type="submission" date="2021-02" db="EMBL/GenBank/DDBJ databases">
        <authorList>
            <person name="Nowell W R."/>
        </authorList>
    </citation>
    <scope>NUCLEOTIDE SEQUENCE</scope>
</reference>
<organism evidence="1 2">
    <name type="scientific">Rotaria magnacalcarata</name>
    <dbReference type="NCBI Taxonomy" id="392030"/>
    <lineage>
        <taxon>Eukaryota</taxon>
        <taxon>Metazoa</taxon>
        <taxon>Spiralia</taxon>
        <taxon>Gnathifera</taxon>
        <taxon>Rotifera</taxon>
        <taxon>Eurotatoria</taxon>
        <taxon>Bdelloidea</taxon>
        <taxon>Philodinida</taxon>
        <taxon>Philodinidae</taxon>
        <taxon>Rotaria</taxon>
    </lineage>
</organism>
<comment type="caution">
    <text evidence="1">The sequence shown here is derived from an EMBL/GenBank/DDBJ whole genome shotgun (WGS) entry which is preliminary data.</text>
</comment>
<feature type="non-terminal residue" evidence="1">
    <location>
        <position position="1"/>
    </location>
</feature>
<evidence type="ECO:0000313" key="2">
    <source>
        <dbReference type="Proteomes" id="UP000676336"/>
    </source>
</evidence>
<gene>
    <name evidence="1" type="ORF">SMN809_LOCUS20052</name>
</gene>
<protein>
    <submittedName>
        <fullName evidence="1">Uncharacterized protein</fullName>
    </submittedName>
</protein>
<evidence type="ECO:0000313" key="1">
    <source>
        <dbReference type="EMBL" id="CAF4157803.1"/>
    </source>
</evidence>
<accession>A0A8S2RDG7</accession>
<dbReference type="Proteomes" id="UP000676336">
    <property type="component" value="Unassembled WGS sequence"/>
</dbReference>
<sequence length="46" mass="5273">MEEGILSIKGRQQMNNVSSLLKAYMDCLLYVLENHSTGQLVFLNDR</sequence>